<comment type="caution">
    <text evidence="2">The sequence shown here is derived from an EMBL/GenBank/DDBJ whole genome shotgun (WGS) entry which is preliminary data.</text>
</comment>
<feature type="chain" id="PRO_5045324334" description="Secreted protein" evidence="1">
    <location>
        <begin position="32"/>
        <end position="220"/>
    </location>
</feature>
<dbReference type="Proteomes" id="UP001197247">
    <property type="component" value="Unassembled WGS sequence"/>
</dbReference>
<keyword evidence="1" id="KW-0732">Signal</keyword>
<name>A0ABS5TNQ5_9ACTN</name>
<evidence type="ECO:0000256" key="1">
    <source>
        <dbReference type="SAM" id="SignalP"/>
    </source>
</evidence>
<keyword evidence="3" id="KW-1185">Reference proteome</keyword>
<dbReference type="RefSeq" id="WP_214159266.1">
    <property type="nucleotide sequence ID" value="NZ_JAHBAY010000013.1"/>
</dbReference>
<dbReference type="EMBL" id="JAHBAY010000013">
    <property type="protein sequence ID" value="MBT0772731.1"/>
    <property type="molecule type" value="Genomic_DNA"/>
</dbReference>
<organism evidence="2 3">
    <name type="scientific">Kineosporia corallincola</name>
    <dbReference type="NCBI Taxonomy" id="2835133"/>
    <lineage>
        <taxon>Bacteria</taxon>
        <taxon>Bacillati</taxon>
        <taxon>Actinomycetota</taxon>
        <taxon>Actinomycetes</taxon>
        <taxon>Kineosporiales</taxon>
        <taxon>Kineosporiaceae</taxon>
        <taxon>Kineosporia</taxon>
    </lineage>
</organism>
<evidence type="ECO:0000313" key="2">
    <source>
        <dbReference type="EMBL" id="MBT0772731.1"/>
    </source>
</evidence>
<proteinExistence type="predicted"/>
<evidence type="ECO:0008006" key="4">
    <source>
        <dbReference type="Google" id="ProtNLM"/>
    </source>
</evidence>
<protein>
    <recommendedName>
        <fullName evidence="4">Secreted protein</fullName>
    </recommendedName>
</protein>
<gene>
    <name evidence="2" type="ORF">KIH74_27550</name>
</gene>
<evidence type="ECO:0000313" key="3">
    <source>
        <dbReference type="Proteomes" id="UP001197247"/>
    </source>
</evidence>
<feature type="signal peptide" evidence="1">
    <location>
        <begin position="1"/>
        <end position="31"/>
    </location>
</feature>
<accession>A0ABS5TNQ5</accession>
<sequence>MISLRNTAVGIAAAALLAPVALLGPASSASAQTVPNCDLRPRGTTFASTAKTLDFAVPSATTWSYELPGIGLSVDSDDSTVKVDPKKLKNSDARAQVGTVERTRRSDGVEDTCNATWRLKRATRLTGVKVTKIKYGRKITGKLERVNWGKSPKKRWNAYAGDTIRVSFVNARGQWQDAGTVDAAKDGSFKFTKQIGKRKWRLYFQGDNSSGVTPYITITG</sequence>
<reference evidence="2 3" key="1">
    <citation type="submission" date="2021-05" db="EMBL/GenBank/DDBJ databases">
        <title>Kineosporia and Streptomyces sp. nov. two new marine actinobacteria isolated from Coral.</title>
        <authorList>
            <person name="Buangrab K."/>
            <person name="Sutthacheep M."/>
            <person name="Yeemin T."/>
            <person name="Harunari E."/>
            <person name="Igarashi Y."/>
            <person name="Kanchanasin P."/>
            <person name="Tanasupawat S."/>
            <person name="Phongsopitanun W."/>
        </authorList>
    </citation>
    <scope>NUCLEOTIDE SEQUENCE [LARGE SCALE GENOMIC DNA]</scope>
    <source>
        <strain evidence="2 3">J2-2</strain>
    </source>
</reference>